<evidence type="ECO:0000259" key="3">
    <source>
        <dbReference type="Pfam" id="PF11329"/>
    </source>
</evidence>
<dbReference type="Gene3D" id="1.50.10.140">
    <property type="match status" value="1"/>
</dbReference>
<evidence type="ECO:0000313" key="4">
    <source>
        <dbReference type="EMBL" id="GEM03316.1"/>
    </source>
</evidence>
<keyword evidence="1" id="KW-1133">Transmembrane helix</keyword>
<dbReference type="RefSeq" id="WP_089852898.1">
    <property type="nucleotide sequence ID" value="NZ_BJWJ01000002.1"/>
</dbReference>
<protein>
    <submittedName>
        <fullName evidence="4">Membrane protein</fullName>
    </submittedName>
</protein>
<dbReference type="Pfam" id="PF10091">
    <property type="entry name" value="Glycoamylase"/>
    <property type="match status" value="1"/>
</dbReference>
<accession>A0A1I6Q3A0</accession>
<keyword evidence="1" id="KW-0472">Membrane</keyword>
<sequence length="446" mass="51741">MSKKIKYLISALFVLFVVIIMMMRYQFYNKDEAMHILLEDTYRYFDDHTNRETGLTRDRIDIEENDVKTYNQTSPTNIAMYLSSLVIAAEAELINYKEAEEKTALVLNTLDSLDRWNGLFYNWYVVDSKEQMTDWGKFISSVDNGWLTAALMVSAEYFYNLESHANDLINQMDYSYLYDNNIDRLYGGFDVEQNQYTNHHYGTLYSETRMASYVAIGKGDVPSDHWWKLDRTAPEEFDWQRQVPKGKFVEKENTQMFQGYYELGEERFVPSWGGSMFEALMPGLYINEKKLAEKGLGANNYQHVKLQQNFSEQKGYPLFGFSPAAIPDGYSEFGVEELGMSGYDDQATMTAHAAILAIDYDDESVKNSFKIMKEKDMYGDYGLYDSINLLTEEVTHSYLALDQGMIILALGNYLYNDIIRVYFHSHPYGKNAEPLLEEDFLLQIGN</sequence>
<evidence type="ECO:0000256" key="1">
    <source>
        <dbReference type="SAM" id="Phobius"/>
    </source>
</evidence>
<dbReference type="EMBL" id="BJWJ01000002">
    <property type="protein sequence ID" value="GEM03316.1"/>
    <property type="molecule type" value="Genomic_DNA"/>
</dbReference>
<dbReference type="InterPro" id="IPR021478">
    <property type="entry name" value="DUF3131"/>
</dbReference>
<evidence type="ECO:0000313" key="7">
    <source>
        <dbReference type="Proteomes" id="UP000321773"/>
    </source>
</evidence>
<evidence type="ECO:0000313" key="5">
    <source>
        <dbReference type="EMBL" id="SFS46979.1"/>
    </source>
</evidence>
<dbReference type="Pfam" id="PF11329">
    <property type="entry name" value="DUF3131"/>
    <property type="match status" value="1"/>
</dbReference>
<proteinExistence type="predicted"/>
<reference evidence="4 7" key="2">
    <citation type="submission" date="2019-07" db="EMBL/GenBank/DDBJ databases">
        <title>Whole genome shotgun sequence of Halolactibacillus miurensis NBRC 100873.</title>
        <authorList>
            <person name="Hosoyama A."/>
            <person name="Uohara A."/>
            <person name="Ohji S."/>
            <person name="Ichikawa N."/>
        </authorList>
    </citation>
    <scope>NUCLEOTIDE SEQUENCE [LARGE SCALE GENOMIC DNA]</scope>
    <source>
        <strain evidence="4 7">NBRC 100873</strain>
    </source>
</reference>
<dbReference type="InterPro" id="IPR019282">
    <property type="entry name" value="Glycoamylase-like_cons_dom"/>
</dbReference>
<reference evidence="5 6" key="1">
    <citation type="submission" date="2016-10" db="EMBL/GenBank/DDBJ databases">
        <authorList>
            <person name="de Groot N.N."/>
        </authorList>
    </citation>
    <scope>NUCLEOTIDE SEQUENCE [LARGE SCALE GENOMIC DNA]</scope>
    <source>
        <strain evidence="5 6">DSM 17074</strain>
    </source>
</reference>
<dbReference type="OrthoDB" id="9769991at2"/>
<evidence type="ECO:0000259" key="2">
    <source>
        <dbReference type="Pfam" id="PF10091"/>
    </source>
</evidence>
<dbReference type="STRING" id="306541.SAMN05421668_10368"/>
<dbReference type="EMBL" id="FPAI01000003">
    <property type="protein sequence ID" value="SFS46979.1"/>
    <property type="molecule type" value="Genomic_DNA"/>
</dbReference>
<dbReference type="Proteomes" id="UP000199139">
    <property type="component" value="Unassembled WGS sequence"/>
</dbReference>
<feature type="domain" description="Glycoamylase-like" evidence="2">
    <location>
        <begin position="261"/>
        <end position="427"/>
    </location>
</feature>
<keyword evidence="1" id="KW-0812">Transmembrane</keyword>
<organism evidence="5 6">
    <name type="scientific">Halolactibacillus miurensis</name>
    <dbReference type="NCBI Taxonomy" id="306541"/>
    <lineage>
        <taxon>Bacteria</taxon>
        <taxon>Bacillati</taxon>
        <taxon>Bacillota</taxon>
        <taxon>Bacilli</taxon>
        <taxon>Bacillales</taxon>
        <taxon>Bacillaceae</taxon>
        <taxon>Halolactibacillus</taxon>
    </lineage>
</organism>
<keyword evidence="7" id="KW-1185">Reference proteome</keyword>
<feature type="domain" description="DUF3131" evidence="3">
    <location>
        <begin position="42"/>
        <end position="202"/>
    </location>
</feature>
<feature type="transmembrane region" description="Helical" evidence="1">
    <location>
        <begin position="7"/>
        <end position="27"/>
    </location>
</feature>
<evidence type="ECO:0000313" key="6">
    <source>
        <dbReference type="Proteomes" id="UP000199139"/>
    </source>
</evidence>
<dbReference type="AlphaFoldDB" id="A0A1I6Q3A0"/>
<dbReference type="Proteomes" id="UP000321773">
    <property type="component" value="Unassembled WGS sequence"/>
</dbReference>
<gene>
    <name evidence="4" type="ORF">HMI01_03040</name>
    <name evidence="5" type="ORF">SAMN05421668_10368</name>
</gene>
<name>A0A1I6Q3A0_9BACI</name>